<evidence type="ECO:0000256" key="5">
    <source>
        <dbReference type="ARBA" id="ARBA00022737"/>
    </source>
</evidence>
<dbReference type="PANTHER" id="PTHR31490">
    <property type="entry name" value="GLYCOSYL HYDROLASE"/>
    <property type="match status" value="1"/>
</dbReference>
<dbReference type="EMBL" id="WELI01000005">
    <property type="protein sequence ID" value="KAB7729948.1"/>
    <property type="molecule type" value="Genomic_DNA"/>
</dbReference>
<dbReference type="Proteomes" id="UP000488299">
    <property type="component" value="Unassembled WGS sequence"/>
</dbReference>
<dbReference type="InterPro" id="IPR044846">
    <property type="entry name" value="GH10"/>
</dbReference>
<dbReference type="AlphaFoldDB" id="A0A7J5TXS8"/>
<dbReference type="Pfam" id="PF02018">
    <property type="entry name" value="CBM_4_9"/>
    <property type="match status" value="1"/>
</dbReference>
<name>A0A7J5TXS8_9BACT</name>
<evidence type="ECO:0000313" key="13">
    <source>
        <dbReference type="EMBL" id="KAB7729948.1"/>
    </source>
</evidence>
<dbReference type="SMART" id="SM00633">
    <property type="entry name" value="Glyco_10"/>
    <property type="match status" value="1"/>
</dbReference>
<dbReference type="Pfam" id="PF00331">
    <property type="entry name" value="Glyco_hydro_10"/>
    <property type="match status" value="2"/>
</dbReference>
<organism evidence="13 14">
    <name type="scientific">Rudanella paleaurantiibacter</name>
    <dbReference type="NCBI Taxonomy" id="2614655"/>
    <lineage>
        <taxon>Bacteria</taxon>
        <taxon>Pseudomonadati</taxon>
        <taxon>Bacteroidota</taxon>
        <taxon>Cytophagia</taxon>
        <taxon>Cytophagales</taxon>
        <taxon>Cytophagaceae</taxon>
        <taxon>Rudanella</taxon>
    </lineage>
</organism>
<dbReference type="PROSITE" id="PS51257">
    <property type="entry name" value="PROKAR_LIPOPROTEIN"/>
    <property type="match status" value="1"/>
</dbReference>
<dbReference type="InterPro" id="IPR031158">
    <property type="entry name" value="GH10_AS"/>
</dbReference>
<evidence type="ECO:0000256" key="6">
    <source>
        <dbReference type="ARBA" id="ARBA00022801"/>
    </source>
</evidence>
<dbReference type="InterPro" id="IPR017853">
    <property type="entry name" value="GH"/>
</dbReference>
<feature type="domain" description="GH10" evidence="12">
    <location>
        <begin position="38"/>
        <end position="531"/>
    </location>
</feature>
<dbReference type="InterPro" id="IPR003305">
    <property type="entry name" value="CenC_carb-bd"/>
</dbReference>
<keyword evidence="8 11" id="KW-0326">Glycosidase</keyword>
<evidence type="ECO:0000259" key="12">
    <source>
        <dbReference type="PROSITE" id="PS51760"/>
    </source>
</evidence>
<proteinExistence type="inferred from homology"/>
<keyword evidence="6 11" id="KW-0378">Hydrolase</keyword>
<keyword evidence="4" id="KW-0732">Signal</keyword>
<protein>
    <recommendedName>
        <fullName evidence="11">Beta-xylanase</fullName>
        <ecNumber evidence="11">3.2.1.8</ecNumber>
    </recommendedName>
</protein>
<keyword evidence="5" id="KW-0677">Repeat</keyword>
<keyword evidence="14" id="KW-1185">Reference proteome</keyword>
<accession>A0A7J5TXS8</accession>
<evidence type="ECO:0000256" key="8">
    <source>
        <dbReference type="ARBA" id="ARBA00023295"/>
    </source>
</evidence>
<dbReference type="PRINTS" id="PR00134">
    <property type="entry name" value="GLHYDRLASE10"/>
</dbReference>
<evidence type="ECO:0000256" key="1">
    <source>
        <dbReference type="ARBA" id="ARBA00000681"/>
    </source>
</evidence>
<comment type="catalytic activity">
    <reaction evidence="1 11">
        <text>Endohydrolysis of (1-&gt;4)-beta-D-xylosidic linkages in xylans.</text>
        <dbReference type="EC" id="3.2.1.8"/>
    </reaction>
</comment>
<dbReference type="Gene3D" id="2.60.120.260">
    <property type="entry name" value="Galactose-binding domain-like"/>
    <property type="match status" value="1"/>
</dbReference>
<dbReference type="RefSeq" id="WP_152124565.1">
    <property type="nucleotide sequence ID" value="NZ_WELI01000005.1"/>
</dbReference>
<dbReference type="GO" id="GO:0045493">
    <property type="term" value="P:xylan catabolic process"/>
    <property type="evidence" value="ECO:0007669"/>
    <property type="project" value="UniProtKB-KW"/>
</dbReference>
<dbReference type="GO" id="GO:0031176">
    <property type="term" value="F:endo-1,4-beta-xylanase activity"/>
    <property type="evidence" value="ECO:0007669"/>
    <property type="project" value="UniProtKB-EC"/>
</dbReference>
<keyword evidence="9 11" id="KW-0624">Polysaccharide degradation</keyword>
<dbReference type="InterPro" id="IPR008979">
    <property type="entry name" value="Galactose-bd-like_sf"/>
</dbReference>
<evidence type="ECO:0000256" key="3">
    <source>
        <dbReference type="ARBA" id="ARBA00022651"/>
    </source>
</evidence>
<sequence length="536" mass="58872">MYVSNKLVGCLATLSVVALTACEPIDMAADRQLSYNPTDVTGTLKEAADFPVGVAIAYDLMKNDPRYAALVKSEFDNVTFEYQMKHGAMVRNNGTIDFTRTDELVNLVGMPVYGHVLAWHQNNNGDYLRSLASTAVSSNPVNLIENGDFEAGSGNTFTNWNNLVGGNAVGTYSAETADVEPNTGSRRALRVTVTTPGANAYDMQSLGPSFTAVAGRQYRVSVSVKALSGSGQFKLVLQNTAYTENQLTFSTNAWATYVWNVTVGETNPQLKLHFNGAGTYLIDNVKVEDASAGAPPTSGQVATRVDNALKTWIQAMVGRYKDKVRAWDVVNEPYTDGAVFRTGASTGDTYYWAQFMGRSYVAKAFTYANQADPTADLFINDYNLESNAAKLDSIIGLVKELQAQKVPITGIGTQMHVNWNTSYAGIESMFKKLAATGLKIKITELDVRVNPNNVTDFQNSPQWLDYQAAMYNYIINSYIRNVPANQRYGVTVWNVTDKDSWIVLSQGRTDFPTLWDKDYNKKPAYAGMLKGLQGKE</sequence>
<evidence type="ECO:0000256" key="11">
    <source>
        <dbReference type="RuleBase" id="RU361174"/>
    </source>
</evidence>
<keyword evidence="3" id="KW-0858">Xylan degradation</keyword>
<dbReference type="SUPFAM" id="SSF51445">
    <property type="entry name" value="(Trans)glycosidases"/>
    <property type="match status" value="1"/>
</dbReference>
<evidence type="ECO:0000256" key="4">
    <source>
        <dbReference type="ARBA" id="ARBA00022729"/>
    </source>
</evidence>
<dbReference type="PROSITE" id="PS00591">
    <property type="entry name" value="GH10_1"/>
    <property type="match status" value="1"/>
</dbReference>
<dbReference type="Gene3D" id="3.20.20.80">
    <property type="entry name" value="Glycosidases"/>
    <property type="match status" value="2"/>
</dbReference>
<evidence type="ECO:0000256" key="10">
    <source>
        <dbReference type="PROSITE-ProRule" id="PRU10061"/>
    </source>
</evidence>
<evidence type="ECO:0000256" key="9">
    <source>
        <dbReference type="ARBA" id="ARBA00023326"/>
    </source>
</evidence>
<keyword evidence="7 11" id="KW-0119">Carbohydrate metabolism</keyword>
<dbReference type="EC" id="3.2.1.8" evidence="11"/>
<evidence type="ECO:0000313" key="14">
    <source>
        <dbReference type="Proteomes" id="UP000488299"/>
    </source>
</evidence>
<dbReference type="PROSITE" id="PS51760">
    <property type="entry name" value="GH10_2"/>
    <property type="match status" value="1"/>
</dbReference>
<comment type="caution">
    <text evidence="13">The sequence shown here is derived from an EMBL/GenBank/DDBJ whole genome shotgun (WGS) entry which is preliminary data.</text>
</comment>
<feature type="active site" description="Nucleophile" evidence="10">
    <location>
        <position position="444"/>
    </location>
</feature>
<evidence type="ECO:0000256" key="2">
    <source>
        <dbReference type="ARBA" id="ARBA00007495"/>
    </source>
</evidence>
<comment type="similarity">
    <text evidence="2 11">Belongs to the glycosyl hydrolase 10 (cellulase F) family.</text>
</comment>
<gene>
    <name evidence="13" type="ORF">F5984_12230</name>
</gene>
<dbReference type="PANTHER" id="PTHR31490:SF88">
    <property type="entry name" value="BETA-XYLANASE"/>
    <property type="match status" value="1"/>
</dbReference>
<reference evidence="13 14" key="1">
    <citation type="submission" date="2019-10" db="EMBL/GenBank/DDBJ databases">
        <title>Rudanella paleaurantiibacter sp. nov., isolated from sludge.</title>
        <authorList>
            <person name="Xu S.Q."/>
        </authorList>
    </citation>
    <scope>NUCLEOTIDE SEQUENCE [LARGE SCALE GENOMIC DNA]</scope>
    <source>
        <strain evidence="13 14">HX-22-17</strain>
    </source>
</reference>
<evidence type="ECO:0000256" key="7">
    <source>
        <dbReference type="ARBA" id="ARBA00023277"/>
    </source>
</evidence>
<dbReference type="SUPFAM" id="SSF49785">
    <property type="entry name" value="Galactose-binding domain-like"/>
    <property type="match status" value="1"/>
</dbReference>
<dbReference type="InterPro" id="IPR001000">
    <property type="entry name" value="GH10_dom"/>
</dbReference>